<dbReference type="GO" id="GO:0005886">
    <property type="term" value="C:plasma membrane"/>
    <property type="evidence" value="ECO:0007669"/>
    <property type="project" value="UniProtKB-SubCell"/>
</dbReference>
<comment type="caution">
    <text evidence="14">The sequence shown here is derived from an EMBL/GenBank/DDBJ whole genome shotgun (WGS) entry which is preliminary data.</text>
</comment>
<dbReference type="Pfam" id="PF08496">
    <property type="entry name" value="Peptidase_S49_N"/>
    <property type="match status" value="1"/>
</dbReference>
<evidence type="ECO:0000256" key="1">
    <source>
        <dbReference type="ARBA" id="ARBA00004236"/>
    </source>
</evidence>
<feature type="chain" id="PRO_5041993098" description="Peptidase S49 domain-containing protein" evidence="11">
    <location>
        <begin position="22"/>
        <end position="685"/>
    </location>
</feature>
<gene>
    <name evidence="14" type="ORF">CTEN210_02602</name>
</gene>
<evidence type="ECO:0000256" key="11">
    <source>
        <dbReference type="SAM" id="SignalP"/>
    </source>
</evidence>
<comment type="similarity">
    <text evidence="2">Belongs to the peptidase S49 family.</text>
</comment>
<dbReference type="Proteomes" id="UP001054902">
    <property type="component" value="Unassembled WGS sequence"/>
</dbReference>
<keyword evidence="9" id="KW-0472">Membrane</keyword>
<dbReference type="EMBL" id="BLLK01000022">
    <property type="protein sequence ID" value="GFH46128.1"/>
    <property type="molecule type" value="Genomic_DNA"/>
</dbReference>
<evidence type="ECO:0008006" key="16">
    <source>
        <dbReference type="Google" id="ProtNLM"/>
    </source>
</evidence>
<accession>A0AAD3H107</accession>
<evidence type="ECO:0000256" key="8">
    <source>
        <dbReference type="ARBA" id="ARBA00022989"/>
    </source>
</evidence>
<keyword evidence="10" id="KW-0175">Coiled coil</keyword>
<dbReference type="Pfam" id="PF01343">
    <property type="entry name" value="Peptidase_S49"/>
    <property type="match status" value="1"/>
</dbReference>
<evidence type="ECO:0000259" key="12">
    <source>
        <dbReference type="Pfam" id="PF01343"/>
    </source>
</evidence>
<feature type="domain" description="Peptidase S49 N-terminal proteobacteria" evidence="13">
    <location>
        <begin position="321"/>
        <end position="449"/>
    </location>
</feature>
<keyword evidence="5" id="KW-0812">Transmembrane</keyword>
<organism evidence="14 15">
    <name type="scientific">Chaetoceros tenuissimus</name>
    <dbReference type="NCBI Taxonomy" id="426638"/>
    <lineage>
        <taxon>Eukaryota</taxon>
        <taxon>Sar</taxon>
        <taxon>Stramenopiles</taxon>
        <taxon>Ochrophyta</taxon>
        <taxon>Bacillariophyta</taxon>
        <taxon>Coscinodiscophyceae</taxon>
        <taxon>Chaetocerotophycidae</taxon>
        <taxon>Chaetocerotales</taxon>
        <taxon>Chaetocerotaceae</taxon>
        <taxon>Chaetoceros</taxon>
    </lineage>
</organism>
<dbReference type="Gene3D" id="6.20.330.10">
    <property type="match status" value="1"/>
</dbReference>
<reference evidence="14 15" key="1">
    <citation type="journal article" date="2021" name="Sci. Rep.">
        <title>The genome of the diatom Chaetoceros tenuissimus carries an ancient integrated fragment of an extant virus.</title>
        <authorList>
            <person name="Hongo Y."/>
            <person name="Kimura K."/>
            <person name="Takaki Y."/>
            <person name="Yoshida Y."/>
            <person name="Baba S."/>
            <person name="Kobayashi G."/>
            <person name="Nagasaki K."/>
            <person name="Hano T."/>
            <person name="Tomaru Y."/>
        </authorList>
    </citation>
    <scope>NUCLEOTIDE SEQUENCE [LARGE SCALE GENOMIC DNA]</scope>
    <source>
        <strain evidence="14 15">NIES-3715</strain>
    </source>
</reference>
<feature type="signal peptide" evidence="11">
    <location>
        <begin position="1"/>
        <end position="21"/>
    </location>
</feature>
<keyword evidence="15" id="KW-1185">Reference proteome</keyword>
<feature type="domain" description="Peptidase S49" evidence="12">
    <location>
        <begin position="452"/>
        <end position="592"/>
    </location>
</feature>
<proteinExistence type="inferred from homology"/>
<evidence type="ECO:0000256" key="10">
    <source>
        <dbReference type="SAM" id="Coils"/>
    </source>
</evidence>
<evidence type="ECO:0000256" key="9">
    <source>
        <dbReference type="ARBA" id="ARBA00023136"/>
    </source>
</evidence>
<dbReference type="InterPro" id="IPR029045">
    <property type="entry name" value="ClpP/crotonase-like_dom_sf"/>
</dbReference>
<evidence type="ECO:0000259" key="13">
    <source>
        <dbReference type="Pfam" id="PF08496"/>
    </source>
</evidence>
<keyword evidence="8" id="KW-1133">Transmembrane helix</keyword>
<evidence type="ECO:0000313" key="14">
    <source>
        <dbReference type="EMBL" id="GFH46128.1"/>
    </source>
</evidence>
<protein>
    <recommendedName>
        <fullName evidence="16">Peptidase S49 domain-containing protein</fullName>
    </recommendedName>
</protein>
<dbReference type="Gene3D" id="3.90.226.10">
    <property type="entry name" value="2-enoyl-CoA Hydratase, Chain A, domain 1"/>
    <property type="match status" value="1"/>
</dbReference>
<dbReference type="InterPro" id="IPR013703">
    <property type="entry name" value="Peptidase_S49_N_proteobac"/>
</dbReference>
<keyword evidence="6" id="KW-0378">Hydrolase</keyword>
<dbReference type="AlphaFoldDB" id="A0AAD3H107"/>
<feature type="coiled-coil region" evidence="10">
    <location>
        <begin position="300"/>
        <end position="330"/>
    </location>
</feature>
<dbReference type="SUPFAM" id="SSF52096">
    <property type="entry name" value="ClpP/crotonase"/>
    <property type="match status" value="1"/>
</dbReference>
<sequence>MKHFIRTSAVLFFLHSSAVYAFVPNNSHVRGLNGVSETSTSSAFKHVQNFVPRTSVEQRAVSLPNIPISLPTINLGIDNAKLTQFFLETLITNGVPAIFWIVVIAFAAKSIKSAKEAGMSGPTGGLFGKTALTELYDDLYGSADGQKPMLPFGKPQKTLPKNLGIPQNEFLKIVKLNDKYQSFDFTLTSATQSKAKAAAKYRSQAFDSALKKSFDSSIAELNMAQKSDLLTEEKAFLIEGSKILNSINQLQLQLTEKIIGEEMKAMDVDIGEIDAYGKEGKSVVDATIVDEKKDGSADKKKDVKTDNKSINKLMKEIEKKNTELLKLEIEFIRAVIEIMGADRANAIRAALLGNIAGGAAGVAGGLLKSLQDRPLSAVLATIGYSDEEEASKNLFVTEFNGDVSASQVENLREEVTAIIRAAKPGDEALLKLTTGGGTVTGYGLAAAQLKRFKANGIKLTICVEQVAASGGYMMTCIADKVIASPFAVLGSIGVISDLPNVYERLKKEGIEFQTITAGKYKRTLTPTKKVTEEDIEKSKEDLEQILKLFKAFVAENRPSLDIDNVATGETWFGDDALDKGLCDELRTVDDVLCNYVDDGYDVYKVTYDPFASESSLGGLLPVGAEKSSQNDGIVKSATRWLVKNIGSAVKEELASEFQSTSSSNNVKERYQMRDPDAADRIKLEL</sequence>
<dbReference type="CDD" id="cd07023">
    <property type="entry name" value="S49_Sppa_N_C"/>
    <property type="match status" value="1"/>
</dbReference>
<name>A0AAD3H107_9STRA</name>
<dbReference type="GO" id="GO:0006508">
    <property type="term" value="P:proteolysis"/>
    <property type="evidence" value="ECO:0007669"/>
    <property type="project" value="UniProtKB-KW"/>
</dbReference>
<dbReference type="InterPro" id="IPR002142">
    <property type="entry name" value="Peptidase_S49"/>
</dbReference>
<dbReference type="InterPro" id="IPR047272">
    <property type="entry name" value="S49_SppA_C"/>
</dbReference>
<keyword evidence="11" id="KW-0732">Signal</keyword>
<evidence type="ECO:0000256" key="5">
    <source>
        <dbReference type="ARBA" id="ARBA00022692"/>
    </source>
</evidence>
<evidence type="ECO:0000313" key="15">
    <source>
        <dbReference type="Proteomes" id="UP001054902"/>
    </source>
</evidence>
<dbReference type="PANTHER" id="PTHR42987:SF4">
    <property type="entry name" value="PROTEASE SOHB-RELATED"/>
    <property type="match status" value="1"/>
</dbReference>
<keyword evidence="7" id="KW-0720">Serine protease</keyword>
<dbReference type="PANTHER" id="PTHR42987">
    <property type="entry name" value="PEPTIDASE S49"/>
    <property type="match status" value="1"/>
</dbReference>
<comment type="subcellular location">
    <subcellularLocation>
        <location evidence="1">Cell membrane</location>
    </subcellularLocation>
</comment>
<evidence type="ECO:0000256" key="6">
    <source>
        <dbReference type="ARBA" id="ARBA00022801"/>
    </source>
</evidence>
<keyword evidence="4" id="KW-0645">Protease</keyword>
<evidence type="ECO:0000256" key="2">
    <source>
        <dbReference type="ARBA" id="ARBA00008683"/>
    </source>
</evidence>
<evidence type="ECO:0000256" key="3">
    <source>
        <dbReference type="ARBA" id="ARBA00022475"/>
    </source>
</evidence>
<evidence type="ECO:0000256" key="4">
    <source>
        <dbReference type="ARBA" id="ARBA00022670"/>
    </source>
</evidence>
<keyword evidence="3" id="KW-1003">Cell membrane</keyword>
<evidence type="ECO:0000256" key="7">
    <source>
        <dbReference type="ARBA" id="ARBA00022825"/>
    </source>
</evidence>
<dbReference type="GO" id="GO:0004252">
    <property type="term" value="F:serine-type endopeptidase activity"/>
    <property type="evidence" value="ECO:0007669"/>
    <property type="project" value="InterPro"/>
</dbReference>
<dbReference type="NCBIfam" id="NF008745">
    <property type="entry name" value="PRK11778.1"/>
    <property type="match status" value="1"/>
</dbReference>